<feature type="region of interest" description="Disordered" evidence="8">
    <location>
        <begin position="62"/>
        <end position="84"/>
    </location>
</feature>
<dbReference type="STRING" id="1802214.A2908_02610"/>
<comment type="subunit">
    <text evidence="7">Part of the 50S ribosomal subunit.</text>
</comment>
<evidence type="ECO:0000256" key="7">
    <source>
        <dbReference type="HAMAP-Rule" id="MF_00501"/>
    </source>
</evidence>
<feature type="binding site" evidence="7">
    <location>
        <position position="19"/>
    </location>
    <ligand>
        <name>Zn(2+)</name>
        <dbReference type="ChEBI" id="CHEBI:29105"/>
    </ligand>
</feature>
<dbReference type="InterPro" id="IPR027491">
    <property type="entry name" value="Ribosomal_bL31_A"/>
</dbReference>
<dbReference type="HAMAP" id="MF_00501">
    <property type="entry name" value="Ribosomal_bL31_1"/>
    <property type="match status" value="1"/>
</dbReference>
<dbReference type="GO" id="GO:1990904">
    <property type="term" value="C:ribonucleoprotein complex"/>
    <property type="evidence" value="ECO:0007669"/>
    <property type="project" value="UniProtKB-KW"/>
</dbReference>
<keyword evidence="5 7" id="KW-0687">Ribonucleoprotein</keyword>
<dbReference type="GO" id="GO:0003735">
    <property type="term" value="F:structural constituent of ribosome"/>
    <property type="evidence" value="ECO:0007669"/>
    <property type="project" value="InterPro"/>
</dbReference>
<proteinExistence type="inferred from homology"/>
<comment type="cofactor">
    <cofactor evidence="7">
        <name>Zn(2+)</name>
        <dbReference type="ChEBI" id="CHEBI:29105"/>
    </cofactor>
    <text evidence="7">Binds 1 zinc ion per subunit.</text>
</comment>
<dbReference type="GO" id="GO:0005840">
    <property type="term" value="C:ribosome"/>
    <property type="evidence" value="ECO:0007669"/>
    <property type="project" value="UniProtKB-KW"/>
</dbReference>
<sequence>MKADIHPIYFPKAGVKCACGNSFTVGSTKEFIETEICAKCHPFYTKKEKVLDTLGRVQKFKDRAAKKQPPKVKKVKAKKEQKTI</sequence>
<name>A0A1G2ICP7_9BACT</name>
<dbReference type="PROSITE" id="PS01143">
    <property type="entry name" value="RIBOSOMAL_L31"/>
    <property type="match status" value="1"/>
</dbReference>
<evidence type="ECO:0000256" key="6">
    <source>
        <dbReference type="ARBA" id="ARBA00035687"/>
    </source>
</evidence>
<dbReference type="Proteomes" id="UP000176774">
    <property type="component" value="Unassembled WGS sequence"/>
</dbReference>
<dbReference type="NCBIfam" id="TIGR00105">
    <property type="entry name" value="L31"/>
    <property type="match status" value="1"/>
</dbReference>
<keyword evidence="4 7" id="KW-0689">Ribosomal protein</keyword>
<evidence type="ECO:0000256" key="5">
    <source>
        <dbReference type="ARBA" id="ARBA00023274"/>
    </source>
</evidence>
<comment type="function">
    <text evidence="7">Binds the 23S rRNA.</text>
</comment>
<evidence type="ECO:0000313" key="10">
    <source>
        <dbReference type="Proteomes" id="UP000176774"/>
    </source>
</evidence>
<evidence type="ECO:0000256" key="1">
    <source>
        <dbReference type="ARBA" id="ARBA00009296"/>
    </source>
</evidence>
<comment type="caution">
    <text evidence="9">The sequence shown here is derived from an EMBL/GenBank/DDBJ whole genome shotgun (WGS) entry which is preliminary data.</text>
</comment>
<dbReference type="Pfam" id="PF01197">
    <property type="entry name" value="Ribosomal_L31"/>
    <property type="match status" value="1"/>
</dbReference>
<comment type="similarity">
    <text evidence="1 7">Belongs to the bacterial ribosomal protein bL31 family. Type A subfamily.</text>
</comment>
<dbReference type="InterPro" id="IPR002150">
    <property type="entry name" value="Ribosomal_bL31"/>
</dbReference>
<accession>A0A1G2ICP7</accession>
<dbReference type="GO" id="GO:0019843">
    <property type="term" value="F:rRNA binding"/>
    <property type="evidence" value="ECO:0007669"/>
    <property type="project" value="UniProtKB-KW"/>
</dbReference>
<evidence type="ECO:0000313" key="9">
    <source>
        <dbReference type="EMBL" id="OGZ71948.1"/>
    </source>
</evidence>
<feature type="binding site" evidence="7">
    <location>
        <position position="40"/>
    </location>
    <ligand>
        <name>Zn(2+)</name>
        <dbReference type="ChEBI" id="CHEBI:29105"/>
    </ligand>
</feature>
<gene>
    <name evidence="7" type="primary">rpmE</name>
    <name evidence="9" type="ORF">A2908_02610</name>
</gene>
<evidence type="ECO:0000256" key="2">
    <source>
        <dbReference type="ARBA" id="ARBA00022730"/>
    </source>
</evidence>
<feature type="binding site" evidence="7">
    <location>
        <position position="37"/>
    </location>
    <ligand>
        <name>Zn(2+)</name>
        <dbReference type="ChEBI" id="CHEBI:29105"/>
    </ligand>
</feature>
<keyword evidence="3 7" id="KW-0694">RNA-binding</keyword>
<keyword evidence="7" id="KW-0479">Metal-binding</keyword>
<dbReference type="GO" id="GO:0046872">
    <property type="term" value="F:metal ion binding"/>
    <property type="evidence" value="ECO:0007669"/>
    <property type="project" value="UniProtKB-KW"/>
</dbReference>
<dbReference type="PRINTS" id="PR01249">
    <property type="entry name" value="RIBOSOMALL31"/>
</dbReference>
<keyword evidence="7" id="KW-0862">Zinc</keyword>
<dbReference type="PANTHER" id="PTHR33280:SF1">
    <property type="entry name" value="LARGE RIBOSOMAL SUBUNIT PROTEIN BL31C"/>
    <property type="match status" value="1"/>
</dbReference>
<dbReference type="Gene3D" id="4.10.830.30">
    <property type="entry name" value="Ribosomal protein L31"/>
    <property type="match status" value="1"/>
</dbReference>
<dbReference type="PANTHER" id="PTHR33280">
    <property type="entry name" value="50S RIBOSOMAL PROTEIN L31, CHLOROPLASTIC"/>
    <property type="match status" value="1"/>
</dbReference>
<reference evidence="9 10" key="1">
    <citation type="journal article" date="2016" name="Nat. Commun.">
        <title>Thousands of microbial genomes shed light on interconnected biogeochemical processes in an aquifer system.</title>
        <authorList>
            <person name="Anantharaman K."/>
            <person name="Brown C.T."/>
            <person name="Hug L.A."/>
            <person name="Sharon I."/>
            <person name="Castelle C.J."/>
            <person name="Probst A.J."/>
            <person name="Thomas B.C."/>
            <person name="Singh A."/>
            <person name="Wilkins M.J."/>
            <person name="Karaoz U."/>
            <person name="Brodie E.L."/>
            <person name="Williams K.H."/>
            <person name="Hubbard S.S."/>
            <person name="Banfield J.F."/>
        </authorList>
    </citation>
    <scope>NUCLEOTIDE SEQUENCE [LARGE SCALE GENOMIC DNA]</scope>
</reference>
<feature type="compositionally biased region" description="Basic residues" evidence="8">
    <location>
        <begin position="66"/>
        <end position="77"/>
    </location>
</feature>
<keyword evidence="2 7" id="KW-0699">rRNA-binding</keyword>
<dbReference type="EMBL" id="MHPA01000032">
    <property type="protein sequence ID" value="OGZ71948.1"/>
    <property type="molecule type" value="Genomic_DNA"/>
</dbReference>
<dbReference type="InterPro" id="IPR042105">
    <property type="entry name" value="Ribosomal_bL31_sf"/>
</dbReference>
<evidence type="ECO:0000256" key="8">
    <source>
        <dbReference type="SAM" id="MobiDB-lite"/>
    </source>
</evidence>
<feature type="binding site" evidence="7">
    <location>
        <position position="17"/>
    </location>
    <ligand>
        <name>Zn(2+)</name>
        <dbReference type="ChEBI" id="CHEBI:29105"/>
    </ligand>
</feature>
<evidence type="ECO:0000256" key="3">
    <source>
        <dbReference type="ARBA" id="ARBA00022884"/>
    </source>
</evidence>
<evidence type="ECO:0000256" key="4">
    <source>
        <dbReference type="ARBA" id="ARBA00022980"/>
    </source>
</evidence>
<dbReference type="AlphaFoldDB" id="A0A1G2ICP7"/>
<dbReference type="GO" id="GO:0006412">
    <property type="term" value="P:translation"/>
    <property type="evidence" value="ECO:0007669"/>
    <property type="project" value="UniProtKB-UniRule"/>
</dbReference>
<organism evidence="9 10">
    <name type="scientific">Candidatus Staskawiczbacteria bacterium RIFCSPLOWO2_01_FULL_38_12b</name>
    <dbReference type="NCBI Taxonomy" id="1802214"/>
    <lineage>
        <taxon>Bacteria</taxon>
        <taxon>Candidatus Staskawicziibacteriota</taxon>
    </lineage>
</organism>
<dbReference type="InterPro" id="IPR034704">
    <property type="entry name" value="Ribosomal_bL28/bL31-like_sf"/>
</dbReference>
<dbReference type="SUPFAM" id="SSF143800">
    <property type="entry name" value="L28p-like"/>
    <property type="match status" value="1"/>
</dbReference>
<dbReference type="NCBIfam" id="NF000612">
    <property type="entry name" value="PRK00019.1"/>
    <property type="match status" value="1"/>
</dbReference>
<protein>
    <recommendedName>
        <fullName evidence="6 7">Large ribosomal subunit protein bL31</fullName>
    </recommendedName>
</protein>